<evidence type="ECO:0000313" key="1">
    <source>
        <dbReference type="EMBL" id="CAG8796231.1"/>
    </source>
</evidence>
<feature type="non-terminal residue" evidence="1">
    <location>
        <position position="95"/>
    </location>
</feature>
<dbReference type="EMBL" id="CAJVPW010074519">
    <property type="protein sequence ID" value="CAG8796231.1"/>
    <property type="molecule type" value="Genomic_DNA"/>
</dbReference>
<dbReference type="Proteomes" id="UP000789366">
    <property type="component" value="Unassembled WGS sequence"/>
</dbReference>
<accession>A0ACA9RIY1</accession>
<reference evidence="1" key="1">
    <citation type="submission" date="2021-06" db="EMBL/GenBank/DDBJ databases">
        <authorList>
            <person name="Kallberg Y."/>
            <person name="Tangrot J."/>
            <person name="Rosling A."/>
        </authorList>
    </citation>
    <scope>NUCLEOTIDE SEQUENCE</scope>
    <source>
        <strain evidence="1">28 12/20/2015</strain>
    </source>
</reference>
<organism evidence="1 2">
    <name type="scientific">Cetraspora pellucida</name>
    <dbReference type="NCBI Taxonomy" id="1433469"/>
    <lineage>
        <taxon>Eukaryota</taxon>
        <taxon>Fungi</taxon>
        <taxon>Fungi incertae sedis</taxon>
        <taxon>Mucoromycota</taxon>
        <taxon>Glomeromycotina</taxon>
        <taxon>Glomeromycetes</taxon>
        <taxon>Diversisporales</taxon>
        <taxon>Gigasporaceae</taxon>
        <taxon>Cetraspora</taxon>
    </lineage>
</organism>
<gene>
    <name evidence="1" type="ORF">SPELUC_LOCUS17651</name>
</gene>
<feature type="non-terminal residue" evidence="1">
    <location>
        <position position="1"/>
    </location>
</feature>
<keyword evidence="2" id="KW-1185">Reference proteome</keyword>
<proteinExistence type="predicted"/>
<comment type="caution">
    <text evidence="1">The sequence shown here is derived from an EMBL/GenBank/DDBJ whole genome shotgun (WGS) entry which is preliminary data.</text>
</comment>
<sequence>LMSVTLTEGKGFLCLVLLSTNIKKELYIRKAFNESREPFKCSIFVSGLKGSISEFKQAAYLRSDHLYSNFLGLPNDHEIIANLENKELENEAYHK</sequence>
<evidence type="ECO:0000313" key="2">
    <source>
        <dbReference type="Proteomes" id="UP000789366"/>
    </source>
</evidence>
<protein>
    <submittedName>
        <fullName evidence="1">6754_t:CDS:1</fullName>
    </submittedName>
</protein>
<name>A0ACA9RIY1_9GLOM</name>